<dbReference type="FunFam" id="3.40.190.10:FF:000240">
    <property type="entry name" value="Glutamate receptor ionotropic, kainate 2"/>
    <property type="match status" value="1"/>
</dbReference>
<dbReference type="GO" id="GO:0015277">
    <property type="term" value="F:kainate selective glutamate receptor activity"/>
    <property type="evidence" value="ECO:0007669"/>
    <property type="project" value="Ensembl"/>
</dbReference>
<dbReference type="AlphaFoldDB" id="A0A8C9UH31"/>
<evidence type="ECO:0000256" key="10">
    <source>
        <dbReference type="ARBA" id="ARBA00023180"/>
    </source>
</evidence>
<evidence type="ECO:0000256" key="13">
    <source>
        <dbReference type="ARBA" id="ARBA00023303"/>
    </source>
</evidence>
<dbReference type="FunFam" id="1.10.287.70:FF:000010">
    <property type="entry name" value="Putative glutamate receptor ionotropic kainate 1"/>
    <property type="match status" value="1"/>
</dbReference>
<feature type="binding site" evidence="15">
    <location>
        <position position="521"/>
    </location>
    <ligand>
        <name>L-glutamate</name>
        <dbReference type="ChEBI" id="CHEBI:29985"/>
    </ligand>
</feature>
<keyword evidence="4 18" id="KW-0812">Transmembrane</keyword>
<evidence type="ECO:0000256" key="8">
    <source>
        <dbReference type="ARBA" id="ARBA00023136"/>
    </source>
</evidence>
<dbReference type="GeneTree" id="ENSGT00940000159465"/>
<comment type="function">
    <text evidence="18">Receptor for glutamate that functions as a ligand-gated ion channel in the central nervous system and plays an important role in excitatory synaptic transmission. L-glutamate acts as an excitatory neurotransmitter at many synapses in the central nervous system.</text>
</comment>
<dbReference type="FunFam" id="3.40.190.10:FF:000210">
    <property type="entry name" value="Glutamate receptor ionotropic, kainate 1"/>
    <property type="match status" value="1"/>
</dbReference>
<sequence length="943" mass="106031">HKAATLNILIAQDIRKTQVFTSSFQCRTGPQASPMDLFFCLAGGIFEYADGPNTQVMSAEEQAFRFSANIINRNRTLLPNTTLTYDIQRIHFHDSFEATKKACDQLALGVVAIFGPSQGSCTNAVQSICNALEVPHIQLRWKHHPLDNKDTFYVNLYPDYASLSHAILDLVQYLKWRSATVVYDDSTGLIRLQELLPTPPAPIQHLQLLPTAPALEMKRGREFRIIFDCSHLMAAQILKQAMAMGMMTEYYHFIFTTLDLYALDLEPYRYSGVNLTGFRILNVENPHVSSIIEKWSMERLQSAPKAELGLLDGVMMTDAALLYDAVHVVSVCYQRAPQMTVNSLQCHRHKAWRFGGRFMNFIKEAQWEGLTGRIVFNKTSGLRTDFDLDIISLKEDGLEKVGAWSPSDGLNITEISKGRGPNVTDSLSNRSLIVTTVLEEPFVMFRKSDTALFGNDRFEGYCIDLLKELAIILGFSYEIRLVEDGKYGAQDEKGQWNGMIKELIDHKADLAVAPLTITHVREKAIDFSKPFMTLGVSILYRKPNGTNPSVFSFLNPLSPDIWMYILLAYLGVSCVLFVIARFSPYEWYDAHPCNPGSDIVENNFTLLNSFWFGMGALMQQGSELMPKALSTRIIGGIWWFFTLIIISSYTANLAAFLTVERMESPIDSADDLAKQTKIEYGAVKDGATMTFFKKSKISTFEKMWAFMSSKPTALVKNNEEGIQRTLTADYALLMESTTIEYITQRNCNLTQIGGLIDTKGYGIGTPMGSPYRDKITIAILQLQEEDKLHVMKEKWWRGNGCPEDENKEASALGIQNIGGIFIVLAAGLVLSVFVAMVEFIYKLRKTAEREQVPTDSPDSLGPREGFASEMLRHHPHCPQRSFCSAVADEIRLSLTCQRRVKHKPQPPVMVKTDAVINMHTFNDRRLPGKDSMTCNTGLAPVFP</sequence>
<dbReference type="InterPro" id="IPR001828">
    <property type="entry name" value="ANF_lig-bd_rcpt"/>
</dbReference>
<dbReference type="GO" id="GO:0098839">
    <property type="term" value="C:postsynaptic density membrane"/>
    <property type="evidence" value="ECO:0007669"/>
    <property type="project" value="Ensembl"/>
</dbReference>
<keyword evidence="9 18" id="KW-0675">Receptor</keyword>
<evidence type="ECO:0000313" key="21">
    <source>
        <dbReference type="Ensembl" id="ENSSCAP00000021293.1"/>
    </source>
</evidence>
<keyword evidence="10" id="KW-0325">Glycoprotein</keyword>
<evidence type="ECO:0000256" key="9">
    <source>
        <dbReference type="ARBA" id="ARBA00023170"/>
    </source>
</evidence>
<evidence type="ECO:0000256" key="3">
    <source>
        <dbReference type="ARBA" id="ARBA00022553"/>
    </source>
</evidence>
<feature type="transmembrane region" description="Helical" evidence="18">
    <location>
        <begin position="817"/>
        <end position="841"/>
    </location>
</feature>
<comment type="similarity">
    <text evidence="18">Belongs to the glutamate-gated ion channel (TC 1.A.10.1) family.</text>
</comment>
<protein>
    <recommendedName>
        <fullName evidence="18">Glutamate receptor</fullName>
    </recommendedName>
</protein>
<keyword evidence="17" id="KW-1015">Disulfide bond</keyword>
<evidence type="ECO:0000256" key="2">
    <source>
        <dbReference type="ARBA" id="ARBA00022475"/>
    </source>
</evidence>
<dbReference type="SMART" id="SM00918">
    <property type="entry name" value="Lig_chan-Glu_bd"/>
    <property type="match status" value="1"/>
</dbReference>
<feature type="disulfide bond" evidence="17">
    <location>
        <begin position="747"/>
        <end position="801"/>
    </location>
</feature>
<reference evidence="21" key="2">
    <citation type="submission" date="2025-09" db="UniProtKB">
        <authorList>
            <consortium name="Ensembl"/>
        </authorList>
    </citation>
    <scope>IDENTIFICATION</scope>
</reference>
<evidence type="ECO:0000256" key="11">
    <source>
        <dbReference type="ARBA" id="ARBA00023257"/>
    </source>
</evidence>
<evidence type="ECO:0000313" key="22">
    <source>
        <dbReference type="Proteomes" id="UP000694409"/>
    </source>
</evidence>
<keyword evidence="2 18" id="KW-1003">Cell membrane</keyword>
<dbReference type="Pfam" id="PF00060">
    <property type="entry name" value="Lig_chan"/>
    <property type="match status" value="1"/>
</dbReference>
<keyword evidence="12 18" id="KW-1071">Ligand-gated ion channel</keyword>
<dbReference type="GO" id="GO:0099507">
    <property type="term" value="F:ligand-gated monoatomic ion channel activity involved in regulation of presynaptic membrane potential"/>
    <property type="evidence" value="ECO:0007669"/>
    <property type="project" value="Ensembl"/>
</dbReference>
<dbReference type="CDD" id="cd13723">
    <property type="entry name" value="PBP2_iGluR_Kainate_GluR7"/>
    <property type="match status" value="1"/>
</dbReference>
<keyword evidence="22" id="KW-1185">Reference proteome</keyword>
<keyword evidence="3" id="KW-0597">Phosphoprotein</keyword>
<evidence type="ECO:0000256" key="5">
    <source>
        <dbReference type="ARBA" id="ARBA00022989"/>
    </source>
</evidence>
<dbReference type="Gene3D" id="3.40.190.10">
    <property type="entry name" value="Periplasmic binding protein-like II"/>
    <property type="match status" value="1"/>
</dbReference>
<dbReference type="GO" id="GO:0022849">
    <property type="term" value="F:glutamate-gated calcium ion channel activity"/>
    <property type="evidence" value="ECO:0007669"/>
    <property type="project" value="Ensembl"/>
</dbReference>
<keyword evidence="11 18" id="KW-0628">Postsynaptic cell membrane</keyword>
<evidence type="ECO:0000256" key="17">
    <source>
        <dbReference type="PIRSR" id="PIRSR601508-3"/>
    </source>
</evidence>
<dbReference type="Gene3D" id="3.40.50.2300">
    <property type="match status" value="2"/>
</dbReference>
<dbReference type="PANTHER" id="PTHR18966">
    <property type="entry name" value="IONOTROPIC GLUTAMATE RECEPTOR"/>
    <property type="match status" value="1"/>
</dbReference>
<dbReference type="Gene3D" id="1.10.287.70">
    <property type="match status" value="1"/>
</dbReference>
<evidence type="ECO:0000256" key="1">
    <source>
        <dbReference type="ARBA" id="ARBA00022448"/>
    </source>
</evidence>
<dbReference type="Pfam" id="PF01094">
    <property type="entry name" value="ANF_receptor"/>
    <property type="match status" value="1"/>
</dbReference>
<evidence type="ECO:0000256" key="4">
    <source>
        <dbReference type="ARBA" id="ARBA00022692"/>
    </source>
</evidence>
<feature type="domain" description="Ionotropic glutamate receptor C-terminal" evidence="19">
    <location>
        <begin position="431"/>
        <end position="798"/>
    </location>
</feature>
<dbReference type="InterPro" id="IPR015683">
    <property type="entry name" value="Ionotropic_Glu_rcpt"/>
</dbReference>
<accession>A0A8C9UH31</accession>
<evidence type="ECO:0000256" key="7">
    <source>
        <dbReference type="ARBA" id="ARBA00023065"/>
    </source>
</evidence>
<feature type="binding site" evidence="15">
    <location>
        <position position="516"/>
    </location>
    <ligand>
        <name>L-glutamate</name>
        <dbReference type="ChEBI" id="CHEBI:29985"/>
    </ligand>
</feature>
<feature type="site" description="Crucial to convey clamshell closure to channel opening" evidence="16">
    <location>
        <position position="666"/>
    </location>
</feature>
<name>A0A8C9UH31_SERCA</name>
<evidence type="ECO:0000256" key="18">
    <source>
        <dbReference type="RuleBase" id="RU367118"/>
    </source>
</evidence>
<dbReference type="SUPFAM" id="SSF53850">
    <property type="entry name" value="Periplasmic binding protein-like II"/>
    <property type="match status" value="1"/>
</dbReference>
<dbReference type="InterPro" id="IPR001508">
    <property type="entry name" value="Iono_Glu_rcpt_met"/>
</dbReference>
<dbReference type="InterPro" id="IPR028082">
    <property type="entry name" value="Peripla_BP_I"/>
</dbReference>
<keyword evidence="1 18" id="KW-0813">Transport</keyword>
<dbReference type="GO" id="GO:0001640">
    <property type="term" value="F:adenylate cyclase inhibiting G protein-coupled glutamate receptor activity"/>
    <property type="evidence" value="ECO:0007669"/>
    <property type="project" value="Ensembl"/>
</dbReference>
<dbReference type="SMART" id="SM00079">
    <property type="entry name" value="PBPe"/>
    <property type="match status" value="1"/>
</dbReference>
<dbReference type="InterPro" id="IPR001320">
    <property type="entry name" value="Iontro_rcpt_C"/>
</dbReference>
<dbReference type="InterPro" id="IPR019594">
    <property type="entry name" value="Glu/Gly-bd"/>
</dbReference>
<feature type="disulfide bond" evidence="17">
    <location>
        <begin position="103"/>
        <end position="346"/>
    </location>
</feature>
<dbReference type="CDD" id="cd06382">
    <property type="entry name" value="PBP1_iGluR_Kainate"/>
    <property type="match status" value="1"/>
</dbReference>
<feature type="transmembrane region" description="Helical" evidence="18">
    <location>
        <begin position="561"/>
        <end position="580"/>
    </location>
</feature>
<feature type="transmembrane region" description="Helical" evidence="18">
    <location>
        <begin position="637"/>
        <end position="659"/>
    </location>
</feature>
<evidence type="ECO:0000256" key="15">
    <source>
        <dbReference type="PIRSR" id="PIRSR601508-1"/>
    </source>
</evidence>
<gene>
    <name evidence="21" type="primary">GRIK3</name>
</gene>
<proteinExistence type="inferred from homology"/>
<comment type="subcellular location">
    <subcellularLocation>
        <location evidence="14 18">Postsynaptic cell membrane</location>
        <topology evidence="14 18">Multi-pass membrane protein</topology>
    </subcellularLocation>
</comment>
<feature type="binding site" evidence="15">
    <location>
        <position position="735"/>
    </location>
    <ligand>
        <name>L-glutamate</name>
        <dbReference type="ChEBI" id="CHEBI:29985"/>
    </ligand>
</feature>
<evidence type="ECO:0000256" key="16">
    <source>
        <dbReference type="PIRSR" id="PIRSR601508-2"/>
    </source>
</evidence>
<evidence type="ECO:0000259" key="20">
    <source>
        <dbReference type="SMART" id="SM00918"/>
    </source>
</evidence>
<keyword evidence="5 18" id="KW-1133">Transmembrane helix</keyword>
<evidence type="ECO:0000256" key="12">
    <source>
        <dbReference type="ARBA" id="ARBA00023286"/>
    </source>
</evidence>
<evidence type="ECO:0000256" key="14">
    <source>
        <dbReference type="ARBA" id="ARBA00034104"/>
    </source>
</evidence>
<feature type="domain" description="Ionotropic glutamate receptor L-glutamate and glycine-binding" evidence="20">
    <location>
        <begin position="441"/>
        <end position="505"/>
    </location>
</feature>
<organism evidence="21 22">
    <name type="scientific">Serinus canaria</name>
    <name type="common">Island canary</name>
    <name type="synonym">Fringilla canaria</name>
    <dbReference type="NCBI Taxonomy" id="9135"/>
    <lineage>
        <taxon>Eukaryota</taxon>
        <taxon>Metazoa</taxon>
        <taxon>Chordata</taxon>
        <taxon>Craniata</taxon>
        <taxon>Vertebrata</taxon>
        <taxon>Euteleostomi</taxon>
        <taxon>Archelosauria</taxon>
        <taxon>Archosauria</taxon>
        <taxon>Dinosauria</taxon>
        <taxon>Saurischia</taxon>
        <taxon>Theropoda</taxon>
        <taxon>Coelurosauria</taxon>
        <taxon>Aves</taxon>
        <taxon>Neognathae</taxon>
        <taxon>Neoaves</taxon>
        <taxon>Telluraves</taxon>
        <taxon>Australaves</taxon>
        <taxon>Passeriformes</taxon>
        <taxon>Passeroidea</taxon>
        <taxon>Fringillidae</taxon>
        <taxon>Carduelinae</taxon>
        <taxon>Serinus</taxon>
    </lineage>
</organism>
<keyword evidence="7 18" id="KW-0406">Ion transport</keyword>
<dbReference type="PRINTS" id="PR00177">
    <property type="entry name" value="NMDARECEPTOR"/>
</dbReference>
<dbReference type="Pfam" id="PF10613">
    <property type="entry name" value="Lig_chan-Glu_bd"/>
    <property type="match status" value="1"/>
</dbReference>
<dbReference type="Proteomes" id="UP000694409">
    <property type="component" value="Unassembled WGS sequence"/>
</dbReference>
<feature type="site" description="Interaction with the cone snail toxin Con-ikot-ikot" evidence="16">
    <location>
        <position position="693"/>
    </location>
</feature>
<evidence type="ECO:0000259" key="19">
    <source>
        <dbReference type="SMART" id="SM00079"/>
    </source>
</evidence>
<reference evidence="21" key="1">
    <citation type="submission" date="2025-08" db="UniProtKB">
        <authorList>
            <consortium name="Ensembl"/>
        </authorList>
    </citation>
    <scope>IDENTIFICATION</scope>
</reference>
<keyword evidence="8 18" id="KW-0472">Membrane</keyword>
<dbReference type="Ensembl" id="ENSSCAT00000023753.1">
    <property type="protein sequence ID" value="ENSSCAP00000021293.1"/>
    <property type="gene ID" value="ENSSCAG00000015246.1"/>
</dbReference>
<keyword evidence="6 18" id="KW-0770">Synapse</keyword>
<feature type="binding site" evidence="15">
    <location>
        <position position="514"/>
    </location>
    <ligand>
        <name>L-glutamate</name>
        <dbReference type="ChEBI" id="CHEBI:29985"/>
    </ligand>
</feature>
<keyword evidence="13 18" id="KW-0407">Ion channel</keyword>
<dbReference type="GO" id="GO:0098978">
    <property type="term" value="C:glutamatergic synapse"/>
    <property type="evidence" value="ECO:0007669"/>
    <property type="project" value="Ensembl"/>
</dbReference>
<dbReference type="SUPFAM" id="SSF53822">
    <property type="entry name" value="Periplasmic binding protein-like I"/>
    <property type="match status" value="1"/>
</dbReference>
<evidence type="ECO:0000256" key="6">
    <source>
        <dbReference type="ARBA" id="ARBA00023018"/>
    </source>
</evidence>
<feature type="binding site" evidence="15">
    <location>
        <position position="688"/>
    </location>
    <ligand>
        <name>L-glutamate</name>
        <dbReference type="ChEBI" id="CHEBI:29985"/>
    </ligand>
</feature>